<dbReference type="KEGG" id="app:CAP2UW1_1879"/>
<accession>C7RV98</accession>
<dbReference type="eggNOG" id="COG1943">
    <property type="taxonomic scope" value="Bacteria"/>
</dbReference>
<feature type="region of interest" description="Disordered" evidence="1">
    <location>
        <begin position="110"/>
        <end position="133"/>
    </location>
</feature>
<gene>
    <name evidence="2" type="ordered locus">CAP2UW1_1879</name>
</gene>
<dbReference type="InterPro" id="IPR036515">
    <property type="entry name" value="Transposase_17_sf"/>
</dbReference>
<proteinExistence type="predicted"/>
<dbReference type="HOGENOM" id="CLU_1615405_0_0_4"/>
<reference evidence="2" key="1">
    <citation type="submission" date="2009-08" db="EMBL/GenBank/DDBJ databases">
        <authorList>
            <consortium name="US DOE Joint Genome Institute"/>
            <person name="Lucas S."/>
            <person name="Copeland A."/>
            <person name="Lapidus A."/>
            <person name="Glavina del Rio T."/>
            <person name="Dalin E."/>
            <person name="Tice H."/>
            <person name="Bruce D."/>
            <person name="Barry K."/>
            <person name="Pitluck S."/>
            <person name="Lowry S."/>
            <person name="Larimer F."/>
            <person name="Land M."/>
            <person name="Hauser L."/>
            <person name="Kyrpides N."/>
            <person name="Ivanova N."/>
            <person name="McMahon K.D."/>
            <person name="Hugenholtz P."/>
        </authorList>
    </citation>
    <scope>NUCLEOTIDE SEQUENCE</scope>
    <source>
        <strain evidence="2">UW-1</strain>
    </source>
</reference>
<name>C7RV98_ACCRE</name>
<dbReference type="Gene3D" id="3.30.70.1290">
    <property type="entry name" value="Transposase IS200-like"/>
    <property type="match status" value="1"/>
</dbReference>
<protein>
    <submittedName>
        <fullName evidence="2">Uncharacterized protein</fullName>
    </submittedName>
</protein>
<dbReference type="EMBL" id="CP001715">
    <property type="protein sequence ID" value="ACV35176.1"/>
    <property type="molecule type" value="Genomic_DNA"/>
</dbReference>
<evidence type="ECO:0000313" key="2">
    <source>
        <dbReference type="EMBL" id="ACV35176.1"/>
    </source>
</evidence>
<organism evidence="2">
    <name type="scientific">Accumulibacter regalis</name>
    <dbReference type="NCBI Taxonomy" id="522306"/>
    <lineage>
        <taxon>Bacteria</taxon>
        <taxon>Pseudomonadati</taxon>
        <taxon>Pseudomonadota</taxon>
        <taxon>Betaproteobacteria</taxon>
        <taxon>Candidatus Accumulibacter</taxon>
    </lineage>
</organism>
<dbReference type="GO" id="GO:0003677">
    <property type="term" value="F:DNA binding"/>
    <property type="evidence" value="ECO:0007669"/>
    <property type="project" value="InterPro"/>
</dbReference>
<reference evidence="2" key="2">
    <citation type="submission" date="2009-09" db="EMBL/GenBank/DDBJ databases">
        <title>Complete sequence of chromosome of Candidatus Accumulibacter phosphatis clade IIA str. UW-1.</title>
        <authorList>
            <consortium name="US DOE Joint Genome Institute"/>
            <person name="Martin H.G."/>
            <person name="Ivanova N."/>
            <person name="Kunin V."/>
            <person name="Warnecke F."/>
            <person name="Barry K."/>
            <person name="He S."/>
            <person name="Salamov A."/>
            <person name="Szeto E."/>
            <person name="Dalin E."/>
            <person name="Pangilinan J.L."/>
            <person name="Lapidus A."/>
            <person name="Lowry S."/>
            <person name="Kyrpides N.C."/>
            <person name="McMahon K.D."/>
            <person name="Hugenholtz P."/>
        </authorList>
    </citation>
    <scope>NUCLEOTIDE SEQUENCE [LARGE SCALE GENOMIC DNA]</scope>
    <source>
        <strain evidence="2">UW-1</strain>
    </source>
</reference>
<dbReference type="GO" id="GO:0006313">
    <property type="term" value="P:DNA transposition"/>
    <property type="evidence" value="ECO:0007669"/>
    <property type="project" value="InterPro"/>
</dbReference>
<dbReference type="STRING" id="522306.CAP2UW1_1879"/>
<dbReference type="GO" id="GO:0004803">
    <property type="term" value="F:transposase activity"/>
    <property type="evidence" value="ECO:0007669"/>
    <property type="project" value="InterPro"/>
</dbReference>
<dbReference type="AlphaFoldDB" id="C7RV98"/>
<sequence>MGGSTSWRARRLLELARYVVLNPVRAGMVRTPGDWPWSNYRATMGDESTPDWLATPWILSGFGETMPEAVAAYSRFVTEGNRQATTPWEQRKQQLFLGSDVFVGSVRRHVPAGSDLRDGPQARGRPVPKPLADFARQCDDRNGAIAAAYASGKGKGRVKGPGSD</sequence>
<evidence type="ECO:0000256" key="1">
    <source>
        <dbReference type="SAM" id="MobiDB-lite"/>
    </source>
</evidence>